<dbReference type="Proteomes" id="UP000029920">
    <property type="component" value="Unassembled WGS sequence"/>
</dbReference>
<dbReference type="RefSeq" id="WP_084590119.1">
    <property type="nucleotide sequence ID" value="NZ_JRPC02000011.1"/>
</dbReference>
<dbReference type="EMBL" id="JRPC02000011">
    <property type="protein sequence ID" value="TLE15952.1"/>
    <property type="molecule type" value="Genomic_DNA"/>
</dbReference>
<dbReference type="InterPro" id="IPR009989">
    <property type="entry name" value="TrbM"/>
</dbReference>
<proteinExistence type="predicted"/>
<comment type="caution">
    <text evidence="1">The sequence shown here is derived from an EMBL/GenBank/DDBJ whole genome shotgun (WGS) entry which is preliminary data.</text>
</comment>
<dbReference type="Pfam" id="PF07424">
    <property type="entry name" value="TrbM"/>
    <property type="match status" value="1"/>
</dbReference>
<name>A0A4U8UEX0_9HELI</name>
<evidence type="ECO:0000313" key="1">
    <source>
        <dbReference type="EMBL" id="TLE15952.1"/>
    </source>
</evidence>
<gene>
    <name evidence="1" type="ORF">LS72_005175</name>
</gene>
<sequence>MRNFLISRVIKLSFPVILFICNTLQAEVKIEYLSGDTRSACEALICLASPVKPPECASAIARYFAIKFKKPWETLQARKNFLNLCPTNNNDINLKHYQTGILPFVDEECTIPSLNARVETKRDAFKKTICHYDVDGEQVCRVVDKIGFRINPNLTNSCKLLASSHYSDYRLKYTCNNKFYTKEEWESGKEIIGEISKAEFDNLPVGKKLSLSKWEMNKRNKHKFFNNYISYSLVSKYYKTQTINKSCWINQNK</sequence>
<dbReference type="AlphaFoldDB" id="A0A4U8UEX0"/>
<reference evidence="1 2" key="1">
    <citation type="journal article" date="2014" name="Genome Announc.">
        <title>Draft genome sequences of eight enterohepatic helicobacter species isolated from both laboratory and wild rodents.</title>
        <authorList>
            <person name="Sheh A."/>
            <person name="Shen Z."/>
            <person name="Fox J.G."/>
        </authorList>
    </citation>
    <scope>NUCLEOTIDE SEQUENCE [LARGE SCALE GENOMIC DNA]</scope>
    <source>
        <strain evidence="1 2">MIT-03-7007</strain>
    </source>
</reference>
<keyword evidence="2" id="KW-1185">Reference proteome</keyword>
<evidence type="ECO:0000313" key="2">
    <source>
        <dbReference type="Proteomes" id="UP000029920"/>
    </source>
</evidence>
<organism evidence="1 2">
    <name type="scientific">Helicobacter apodemus</name>
    <dbReference type="NCBI Taxonomy" id="135569"/>
    <lineage>
        <taxon>Bacteria</taxon>
        <taxon>Pseudomonadati</taxon>
        <taxon>Campylobacterota</taxon>
        <taxon>Epsilonproteobacteria</taxon>
        <taxon>Campylobacterales</taxon>
        <taxon>Helicobacteraceae</taxon>
        <taxon>Helicobacter</taxon>
    </lineage>
</organism>
<evidence type="ECO:0008006" key="3">
    <source>
        <dbReference type="Google" id="ProtNLM"/>
    </source>
</evidence>
<accession>A0A4U8UEX0</accession>
<protein>
    <recommendedName>
        <fullName evidence="3">Conjugal transfer protein TrbM</fullName>
    </recommendedName>
</protein>